<dbReference type="Gene3D" id="3.40.50.300">
    <property type="entry name" value="P-loop containing nucleotide triphosphate hydrolases"/>
    <property type="match status" value="1"/>
</dbReference>
<sequence length="727" mass="79531">MSDAVKKEYISQGNEYEPYIYEYALMWICSFFGKNFSPSAFRHGQTGDATPSATTAIRLLENAGFSARLVQKSLNDIPALLCPVILLCHDRKNIILLAREEEQCHVILPDMDGESVVISAERLAEIYTGYALLVKPKAEQDRRSGIDDAPGKGHWLFRIMWNYRRYYYNAAIGAVLINVLTLAGTFFTMNVYDRVIPNQAYVTLWALAAGVFIAILLEFACRITRAYLIDIAGKKADLIIGARLFKKALSVRMEYRPASAGSFANQIREYESVRDFFSSATLITLSDLPFAFLFIAIIAAIGGPLAWVPLCLFPIALSVCLLVQIPLSRIMKENLRGGSLRQGLLIESLTGLETLKATSSEGHMLTLWEKYSAELAAVAMKSRLLSGMTTHFITTIQQLQTVILVSLGVYLIGDGVISVGALMGSVILSQRVIAPLGQVVSLAVRAQQALVALGALNRLMITPTERDAIGSYIANPVLNGNIQLRGVGFSYPDTTGKGSPVVVDGANITIREGERIAIIGRIGSGKSTLLRIIAGLYLPTKGQLLFDDLDSRQIDIADLRANVSFIAQDNQLFFGSLRDNLLMGRQHIDAARLTHILQLTGLDAIARNHPAGLDMPVGENGCCLSGGQRQLVALARSLLVHPRVLLMDEPTSAMDNQTETVFLRHFRQISQGQTLIVVTHRLPVLELVDRLIVMDGGKVAADGPKEAVLEQLRGAEATRLTKVKAHA</sequence>
<name>A0A370QET7_9GAMM</name>
<keyword evidence="9 10" id="KW-0472">Membrane</keyword>
<reference evidence="14 15" key="1">
    <citation type="submission" date="2018-07" db="EMBL/GenBank/DDBJ databases">
        <title>Genomic Encyclopedia of Type Strains, Phase IV (KMG-IV): sequencing the most valuable type-strain genomes for metagenomic binning, comparative biology and taxonomic classification.</title>
        <authorList>
            <person name="Goeker M."/>
        </authorList>
    </citation>
    <scope>NUCLEOTIDE SEQUENCE [LARGE SCALE GENOMIC DNA]</scope>
    <source>
        <strain evidence="14 15">DSM 103736</strain>
    </source>
</reference>
<keyword evidence="4 10" id="KW-0812">Transmembrane</keyword>
<dbReference type="InterPro" id="IPR036640">
    <property type="entry name" value="ABC1_TM_sf"/>
</dbReference>
<keyword evidence="2" id="KW-0813">Transport</keyword>
<feature type="transmembrane region" description="Helical" evidence="10">
    <location>
        <begin position="276"/>
        <end position="301"/>
    </location>
</feature>
<evidence type="ECO:0000256" key="3">
    <source>
        <dbReference type="ARBA" id="ARBA00022475"/>
    </source>
</evidence>
<evidence type="ECO:0000259" key="11">
    <source>
        <dbReference type="PROSITE" id="PS50893"/>
    </source>
</evidence>
<comment type="caution">
    <text evidence="14">The sequence shown here is derived from an EMBL/GenBank/DDBJ whole genome shotgun (WGS) entry which is preliminary data.</text>
</comment>
<dbReference type="Pfam" id="PF00005">
    <property type="entry name" value="ABC_tran"/>
    <property type="match status" value="1"/>
</dbReference>
<dbReference type="PROSITE" id="PS00211">
    <property type="entry name" value="ABC_TRANSPORTER_1"/>
    <property type="match status" value="1"/>
</dbReference>
<feature type="domain" description="Peptidase C39" evidence="13">
    <location>
        <begin position="12"/>
        <end position="134"/>
    </location>
</feature>
<dbReference type="RefSeq" id="WP_115459929.1">
    <property type="nucleotide sequence ID" value="NZ_QRAP01000010.1"/>
</dbReference>
<dbReference type="InterPro" id="IPR011527">
    <property type="entry name" value="ABC1_TM_dom"/>
</dbReference>
<dbReference type="CDD" id="cd18587">
    <property type="entry name" value="ABC_6TM_LapB_like"/>
    <property type="match status" value="1"/>
</dbReference>
<feature type="domain" description="ABC transporter" evidence="11">
    <location>
        <begin position="482"/>
        <end position="721"/>
    </location>
</feature>
<dbReference type="InterPro" id="IPR017750">
    <property type="entry name" value="ATPase_T1SS"/>
</dbReference>
<dbReference type="InterPro" id="IPR027417">
    <property type="entry name" value="P-loop_NTPase"/>
</dbReference>
<feature type="transmembrane region" description="Helical" evidence="10">
    <location>
        <begin position="307"/>
        <end position="327"/>
    </location>
</feature>
<dbReference type="PROSITE" id="PS50990">
    <property type="entry name" value="PEPTIDASE_C39"/>
    <property type="match status" value="1"/>
</dbReference>
<evidence type="ECO:0000256" key="8">
    <source>
        <dbReference type="ARBA" id="ARBA00022989"/>
    </source>
</evidence>
<dbReference type="SUPFAM" id="SSF90123">
    <property type="entry name" value="ABC transporter transmembrane region"/>
    <property type="match status" value="1"/>
</dbReference>
<dbReference type="GO" id="GO:0016887">
    <property type="term" value="F:ATP hydrolysis activity"/>
    <property type="evidence" value="ECO:0007669"/>
    <property type="project" value="InterPro"/>
</dbReference>
<evidence type="ECO:0000259" key="12">
    <source>
        <dbReference type="PROSITE" id="PS50929"/>
    </source>
</evidence>
<dbReference type="InterPro" id="IPR017871">
    <property type="entry name" value="ABC_transporter-like_CS"/>
</dbReference>
<dbReference type="Proteomes" id="UP000254848">
    <property type="component" value="Unassembled WGS sequence"/>
</dbReference>
<proteinExistence type="predicted"/>
<keyword evidence="5" id="KW-0547">Nucleotide-binding</keyword>
<dbReference type="Gene3D" id="1.20.1560.10">
    <property type="entry name" value="ABC transporter type 1, transmembrane domain"/>
    <property type="match status" value="1"/>
</dbReference>
<keyword evidence="15" id="KW-1185">Reference proteome</keyword>
<dbReference type="PANTHER" id="PTHR43394">
    <property type="entry name" value="ATP-DEPENDENT PERMEASE MDL1, MITOCHONDRIAL"/>
    <property type="match status" value="1"/>
</dbReference>
<dbReference type="GO" id="GO:0015421">
    <property type="term" value="F:ABC-type oligopeptide transporter activity"/>
    <property type="evidence" value="ECO:0007669"/>
    <property type="project" value="TreeGrafter"/>
</dbReference>
<dbReference type="OrthoDB" id="9787557at2"/>
<keyword evidence="8 10" id="KW-1133">Transmembrane helix</keyword>
<keyword evidence="6" id="KW-0378">Hydrolase</keyword>
<feature type="transmembrane region" description="Helical" evidence="10">
    <location>
        <begin position="200"/>
        <end position="221"/>
    </location>
</feature>
<dbReference type="InterPro" id="IPR003593">
    <property type="entry name" value="AAA+_ATPase"/>
</dbReference>
<accession>A0A370QET7</accession>
<dbReference type="InterPro" id="IPR003439">
    <property type="entry name" value="ABC_transporter-like_ATP-bd"/>
</dbReference>
<dbReference type="PANTHER" id="PTHR43394:SF1">
    <property type="entry name" value="ATP-BINDING CASSETTE SUB-FAMILY B MEMBER 10, MITOCHONDRIAL"/>
    <property type="match status" value="1"/>
</dbReference>
<evidence type="ECO:0000313" key="14">
    <source>
        <dbReference type="EMBL" id="RDK86789.1"/>
    </source>
</evidence>
<dbReference type="SUPFAM" id="SSF52540">
    <property type="entry name" value="P-loop containing nucleoside triphosphate hydrolases"/>
    <property type="match status" value="1"/>
</dbReference>
<dbReference type="GO" id="GO:0008233">
    <property type="term" value="F:peptidase activity"/>
    <property type="evidence" value="ECO:0007669"/>
    <property type="project" value="InterPro"/>
</dbReference>
<gene>
    <name evidence="14" type="ORF">C8D90_11063</name>
</gene>
<dbReference type="GO" id="GO:0006508">
    <property type="term" value="P:proteolysis"/>
    <property type="evidence" value="ECO:0007669"/>
    <property type="project" value="InterPro"/>
</dbReference>
<evidence type="ECO:0000256" key="5">
    <source>
        <dbReference type="ARBA" id="ARBA00022741"/>
    </source>
</evidence>
<feature type="transmembrane region" description="Helical" evidence="10">
    <location>
        <begin position="402"/>
        <end position="428"/>
    </location>
</feature>
<evidence type="ECO:0000256" key="6">
    <source>
        <dbReference type="ARBA" id="ARBA00022801"/>
    </source>
</evidence>
<feature type="transmembrane region" description="Helical" evidence="10">
    <location>
        <begin position="166"/>
        <end position="188"/>
    </location>
</feature>
<feature type="domain" description="ABC transmembrane type-1" evidence="12">
    <location>
        <begin position="170"/>
        <end position="448"/>
    </location>
</feature>
<dbReference type="SMART" id="SM00382">
    <property type="entry name" value="AAA"/>
    <property type="match status" value="1"/>
</dbReference>
<dbReference type="EMBL" id="QRAP01000010">
    <property type="protein sequence ID" value="RDK86789.1"/>
    <property type="molecule type" value="Genomic_DNA"/>
</dbReference>
<evidence type="ECO:0000256" key="9">
    <source>
        <dbReference type="ARBA" id="ARBA00023136"/>
    </source>
</evidence>
<keyword evidence="3" id="KW-1003">Cell membrane</keyword>
<dbReference type="PROSITE" id="PS50893">
    <property type="entry name" value="ABC_TRANSPORTER_2"/>
    <property type="match status" value="1"/>
</dbReference>
<evidence type="ECO:0000313" key="15">
    <source>
        <dbReference type="Proteomes" id="UP000254848"/>
    </source>
</evidence>
<dbReference type="Pfam" id="PF00664">
    <property type="entry name" value="ABC_membrane"/>
    <property type="match status" value="1"/>
</dbReference>
<evidence type="ECO:0000256" key="1">
    <source>
        <dbReference type="ARBA" id="ARBA00004651"/>
    </source>
</evidence>
<organism evidence="14 15">
    <name type="scientific">Enterobacillus tribolii</name>
    <dbReference type="NCBI Taxonomy" id="1487935"/>
    <lineage>
        <taxon>Bacteria</taxon>
        <taxon>Pseudomonadati</taxon>
        <taxon>Pseudomonadota</taxon>
        <taxon>Gammaproteobacteria</taxon>
        <taxon>Enterobacterales</taxon>
        <taxon>Hafniaceae</taxon>
        <taxon>Enterobacillus</taxon>
    </lineage>
</organism>
<dbReference type="GO" id="GO:0005886">
    <property type="term" value="C:plasma membrane"/>
    <property type="evidence" value="ECO:0007669"/>
    <property type="project" value="UniProtKB-SubCell"/>
</dbReference>
<dbReference type="NCBIfam" id="TIGR03375">
    <property type="entry name" value="type_I_sec_LssB"/>
    <property type="match status" value="1"/>
</dbReference>
<keyword evidence="7" id="KW-0067">ATP-binding</keyword>
<dbReference type="GO" id="GO:0005524">
    <property type="term" value="F:ATP binding"/>
    <property type="evidence" value="ECO:0007669"/>
    <property type="project" value="UniProtKB-KW"/>
</dbReference>
<evidence type="ECO:0000259" key="13">
    <source>
        <dbReference type="PROSITE" id="PS50990"/>
    </source>
</evidence>
<comment type="subcellular location">
    <subcellularLocation>
        <location evidence="1">Cell membrane</location>
        <topology evidence="1">Multi-pass membrane protein</topology>
    </subcellularLocation>
</comment>
<evidence type="ECO:0000256" key="2">
    <source>
        <dbReference type="ARBA" id="ARBA00022448"/>
    </source>
</evidence>
<evidence type="ECO:0000256" key="10">
    <source>
        <dbReference type="SAM" id="Phobius"/>
    </source>
</evidence>
<dbReference type="InterPro" id="IPR039421">
    <property type="entry name" value="Type_1_exporter"/>
</dbReference>
<dbReference type="InterPro" id="IPR005074">
    <property type="entry name" value="Peptidase_C39"/>
</dbReference>
<dbReference type="Pfam" id="PF03412">
    <property type="entry name" value="Peptidase_C39"/>
    <property type="match status" value="1"/>
</dbReference>
<evidence type="ECO:0000256" key="4">
    <source>
        <dbReference type="ARBA" id="ARBA00022692"/>
    </source>
</evidence>
<protein>
    <submittedName>
        <fullName evidence="14">Colicin V processing peptidase</fullName>
    </submittedName>
</protein>
<evidence type="ECO:0000256" key="7">
    <source>
        <dbReference type="ARBA" id="ARBA00022840"/>
    </source>
</evidence>
<dbReference type="AlphaFoldDB" id="A0A370QET7"/>
<dbReference type="Gene3D" id="3.90.70.10">
    <property type="entry name" value="Cysteine proteinases"/>
    <property type="match status" value="1"/>
</dbReference>
<dbReference type="FunFam" id="3.40.50.300:FF:000299">
    <property type="entry name" value="ABC transporter ATP-binding protein/permease"/>
    <property type="match status" value="1"/>
</dbReference>
<dbReference type="PROSITE" id="PS50929">
    <property type="entry name" value="ABC_TM1F"/>
    <property type="match status" value="1"/>
</dbReference>